<sequence>MGACISVQGSLLKKAKHTHNPPGSSPPKPRSETSKSRRRTPRSSRLITVLKDPSGDDIFKRYAFGKELGRGEFGITYECRDNLTGEMFACKTISKGKLKTEIDVEDVRREVEIMRHLPAHPNIVRYKDVFEDKEAVYLVMELCQGGELFDRIVARGHYTERGAATITKTIIEVVQVCHKHGVIHRDLKPENFLYANTSENSPLKAIDFGLSIFFEPGQSFGEIVGSPYYMAPEVLRRNYGPEIDVWSAGVILYILLCGVPPFWAESEEGIAQAIVRGEIDFERDPWTRVSEDAKDLVKGMLDPNPYSRMTVEEVLEHRWIYNADQVPNIPLGENVRARIKQFSLMNKFKKKVLRVVADNLPQEEVAGIKQVFHMMDTDKNGNLTFEELKDGLHMIGQPVADPEVQMLMDAADFDGNGMLNCEEFVTMSVHLKKIGSDDELLRQAFRHFDKDESGYIEYEELREGLSEDNLGPNNDQDGRISYQEFEAMMTMGVEWRMASRQYSRAMLNKLSQRLFKDKSVRVKNETKVIECDVAE</sequence>
<protein>
    <submittedName>
        <fullName evidence="1">Uncharacterized protein</fullName>
    </submittedName>
</protein>
<accession>A0ACC0PQA1</accession>
<dbReference type="EMBL" id="CM046389">
    <property type="protein sequence ID" value="KAI8566983.1"/>
    <property type="molecule type" value="Genomic_DNA"/>
</dbReference>
<dbReference type="Proteomes" id="UP001062846">
    <property type="component" value="Chromosome 2"/>
</dbReference>
<evidence type="ECO:0000313" key="1">
    <source>
        <dbReference type="EMBL" id="KAI8566983.1"/>
    </source>
</evidence>
<gene>
    <name evidence="1" type="ORF">RHMOL_Rhmol02G0085800</name>
</gene>
<comment type="caution">
    <text evidence="1">The sequence shown here is derived from an EMBL/GenBank/DDBJ whole genome shotgun (WGS) entry which is preliminary data.</text>
</comment>
<proteinExistence type="predicted"/>
<name>A0ACC0PQA1_RHOML</name>
<evidence type="ECO:0000313" key="2">
    <source>
        <dbReference type="Proteomes" id="UP001062846"/>
    </source>
</evidence>
<organism evidence="1 2">
    <name type="scientific">Rhododendron molle</name>
    <name type="common">Chinese azalea</name>
    <name type="synonym">Azalea mollis</name>
    <dbReference type="NCBI Taxonomy" id="49168"/>
    <lineage>
        <taxon>Eukaryota</taxon>
        <taxon>Viridiplantae</taxon>
        <taxon>Streptophyta</taxon>
        <taxon>Embryophyta</taxon>
        <taxon>Tracheophyta</taxon>
        <taxon>Spermatophyta</taxon>
        <taxon>Magnoliopsida</taxon>
        <taxon>eudicotyledons</taxon>
        <taxon>Gunneridae</taxon>
        <taxon>Pentapetalae</taxon>
        <taxon>asterids</taxon>
        <taxon>Ericales</taxon>
        <taxon>Ericaceae</taxon>
        <taxon>Ericoideae</taxon>
        <taxon>Rhodoreae</taxon>
        <taxon>Rhododendron</taxon>
    </lineage>
</organism>
<keyword evidence="2" id="KW-1185">Reference proteome</keyword>
<reference evidence="1" key="1">
    <citation type="submission" date="2022-02" db="EMBL/GenBank/DDBJ databases">
        <title>Plant Genome Project.</title>
        <authorList>
            <person name="Zhang R.-G."/>
        </authorList>
    </citation>
    <scope>NUCLEOTIDE SEQUENCE</scope>
    <source>
        <strain evidence="1">AT1</strain>
    </source>
</reference>